<feature type="compositionally biased region" description="Low complexity" evidence="1">
    <location>
        <begin position="115"/>
        <end position="131"/>
    </location>
</feature>
<organism evidence="2 3">
    <name type="scientific">Cupriavidus neocaledonicus</name>
    <dbReference type="NCBI Taxonomy" id="1040979"/>
    <lineage>
        <taxon>Bacteria</taxon>
        <taxon>Pseudomonadati</taxon>
        <taxon>Pseudomonadota</taxon>
        <taxon>Betaproteobacteria</taxon>
        <taxon>Burkholderiales</taxon>
        <taxon>Burkholderiaceae</taxon>
        <taxon>Cupriavidus</taxon>
    </lineage>
</organism>
<evidence type="ECO:0000313" key="2">
    <source>
        <dbReference type="EMBL" id="SOZ38432.1"/>
    </source>
</evidence>
<sequence>MGQTAIAPTAPVYSPDYPDAPSLAALRNEGLSARDAVARYLGEREASGQPRAASAAASGASWLNSRGAGSGRTGSQGAFRSPRHQTLADVRYAFRAGVTGGRRCRVWTQRAPGESRPSLPSTQSSPSESAR</sequence>
<dbReference type="Proteomes" id="UP000256710">
    <property type="component" value="Unassembled WGS sequence"/>
</dbReference>
<accession>A0ABY1V723</accession>
<feature type="region of interest" description="Disordered" evidence="1">
    <location>
        <begin position="44"/>
        <end position="83"/>
    </location>
</feature>
<reference evidence="2 3" key="1">
    <citation type="submission" date="2018-01" db="EMBL/GenBank/DDBJ databases">
        <authorList>
            <person name="Clerissi C."/>
        </authorList>
    </citation>
    <scope>NUCLEOTIDE SEQUENCE [LARGE SCALE GENOMIC DNA]</scope>
    <source>
        <strain evidence="2">Cupriavidus taiwanensis STM 6082</strain>
    </source>
</reference>
<feature type="region of interest" description="Disordered" evidence="1">
    <location>
        <begin position="107"/>
        <end position="131"/>
    </location>
</feature>
<keyword evidence="3" id="KW-1185">Reference proteome</keyword>
<gene>
    <name evidence="2" type="ORF">CBM2605_B100383</name>
</gene>
<dbReference type="EMBL" id="OFTC01000033">
    <property type="protein sequence ID" value="SOZ38432.1"/>
    <property type="molecule type" value="Genomic_DNA"/>
</dbReference>
<evidence type="ECO:0000313" key="3">
    <source>
        <dbReference type="Proteomes" id="UP000256710"/>
    </source>
</evidence>
<evidence type="ECO:0000256" key="1">
    <source>
        <dbReference type="SAM" id="MobiDB-lite"/>
    </source>
</evidence>
<proteinExistence type="predicted"/>
<name>A0ABY1V723_9BURK</name>
<protein>
    <submittedName>
        <fullName evidence="2">Uncharacterized protein</fullName>
    </submittedName>
</protein>
<comment type="caution">
    <text evidence="2">The sequence shown here is derived from an EMBL/GenBank/DDBJ whole genome shotgun (WGS) entry which is preliminary data.</text>
</comment>
<feature type="compositionally biased region" description="Low complexity" evidence="1">
    <location>
        <begin position="52"/>
        <end position="61"/>
    </location>
</feature>